<organism evidence="6 7">
    <name type="scientific">Salinactinospora qingdaonensis</name>
    <dbReference type="NCBI Taxonomy" id="702744"/>
    <lineage>
        <taxon>Bacteria</taxon>
        <taxon>Bacillati</taxon>
        <taxon>Actinomycetota</taxon>
        <taxon>Actinomycetes</taxon>
        <taxon>Streptosporangiales</taxon>
        <taxon>Nocardiopsidaceae</taxon>
        <taxon>Salinactinospora</taxon>
    </lineage>
</organism>
<dbReference type="Proteomes" id="UP001500908">
    <property type="component" value="Unassembled WGS sequence"/>
</dbReference>
<evidence type="ECO:0000313" key="6">
    <source>
        <dbReference type="EMBL" id="GAA3733099.1"/>
    </source>
</evidence>
<dbReference type="SMART" id="SM00470">
    <property type="entry name" value="ParB"/>
    <property type="match status" value="1"/>
</dbReference>
<dbReference type="Gene3D" id="3.90.1530.30">
    <property type="match status" value="1"/>
</dbReference>
<evidence type="ECO:0000256" key="1">
    <source>
        <dbReference type="ARBA" id="ARBA00006295"/>
    </source>
</evidence>
<comment type="similarity">
    <text evidence="1">Belongs to the ParB family.</text>
</comment>
<dbReference type="InterPro" id="IPR050336">
    <property type="entry name" value="Chromosome_partition/occlusion"/>
</dbReference>
<evidence type="ECO:0000256" key="2">
    <source>
        <dbReference type="ARBA" id="ARBA00022829"/>
    </source>
</evidence>
<dbReference type="InterPro" id="IPR003115">
    <property type="entry name" value="ParB_N"/>
</dbReference>
<dbReference type="Pfam" id="PF17762">
    <property type="entry name" value="HTH_ParB"/>
    <property type="match status" value="1"/>
</dbReference>
<dbReference type="SUPFAM" id="SSF110849">
    <property type="entry name" value="ParB/Sulfiredoxin"/>
    <property type="match status" value="1"/>
</dbReference>
<dbReference type="EMBL" id="BAABDD010000004">
    <property type="protein sequence ID" value="GAA3733099.1"/>
    <property type="molecule type" value="Genomic_DNA"/>
</dbReference>
<evidence type="ECO:0000313" key="7">
    <source>
        <dbReference type="Proteomes" id="UP001500908"/>
    </source>
</evidence>
<dbReference type="NCBIfam" id="TIGR00180">
    <property type="entry name" value="parB_part"/>
    <property type="match status" value="1"/>
</dbReference>
<dbReference type="InterPro" id="IPR057240">
    <property type="entry name" value="ParB_dimer_C"/>
</dbReference>
<name>A0ABP7F7W2_9ACTN</name>
<keyword evidence="2" id="KW-0159">Chromosome partition</keyword>
<dbReference type="RefSeq" id="WP_344968170.1">
    <property type="nucleotide sequence ID" value="NZ_BAABDD010000004.1"/>
</dbReference>
<gene>
    <name evidence="6" type="ORF">GCM10022402_12010</name>
</gene>
<evidence type="ECO:0000256" key="4">
    <source>
        <dbReference type="SAM" id="MobiDB-lite"/>
    </source>
</evidence>
<keyword evidence="7" id="KW-1185">Reference proteome</keyword>
<accession>A0ABP7F7W2</accession>
<dbReference type="Pfam" id="PF02195">
    <property type="entry name" value="ParB_N"/>
    <property type="match status" value="1"/>
</dbReference>
<evidence type="ECO:0000259" key="5">
    <source>
        <dbReference type="SMART" id="SM00470"/>
    </source>
</evidence>
<dbReference type="InterPro" id="IPR004437">
    <property type="entry name" value="ParB/RepB/Spo0J"/>
</dbReference>
<sequence>MSQQRRGLGKGLGALIPQGPVPNEESAGIGESSYPSPLEPEQVSGAYLEELPLGEITPNPRQPRQNFDEDLLEELTASISEVGLLQPVVVRKLGPRSYELIMGERRWRASKEAGLDRIPAIVRDTGDDELLRDALLENLHREQLNPLEEAAAYQQLLDDFGATHDELAKRVGRSRPHITNMLRLLNLSPAVQRRVAAGVITAGHARALLSVEDSEFQDRLAQRIVAEGLSVRALEDIIAVGDDDSGETKPTKRRTPARQEPSPHVEELASRLSDMFDTRVKVNMGRNKGKIVVEFATMDDLERIIATMDPEKRGS</sequence>
<feature type="region of interest" description="Disordered" evidence="4">
    <location>
        <begin position="1"/>
        <end position="46"/>
    </location>
</feature>
<dbReference type="InterPro" id="IPR036086">
    <property type="entry name" value="ParB/Sulfiredoxin_sf"/>
</dbReference>
<feature type="region of interest" description="Disordered" evidence="4">
    <location>
        <begin position="241"/>
        <end position="266"/>
    </location>
</feature>
<protein>
    <submittedName>
        <fullName evidence="6">ParB/RepB/Spo0J family partition protein</fullName>
    </submittedName>
</protein>
<keyword evidence="3" id="KW-0238">DNA-binding</keyword>
<proteinExistence type="inferred from homology"/>
<dbReference type="CDD" id="cd16393">
    <property type="entry name" value="SPO0J_N"/>
    <property type="match status" value="1"/>
</dbReference>
<reference evidence="7" key="1">
    <citation type="journal article" date="2019" name="Int. J. Syst. Evol. Microbiol.">
        <title>The Global Catalogue of Microorganisms (GCM) 10K type strain sequencing project: providing services to taxonomists for standard genome sequencing and annotation.</title>
        <authorList>
            <consortium name="The Broad Institute Genomics Platform"/>
            <consortium name="The Broad Institute Genome Sequencing Center for Infectious Disease"/>
            <person name="Wu L."/>
            <person name="Ma J."/>
        </authorList>
    </citation>
    <scope>NUCLEOTIDE SEQUENCE [LARGE SCALE GENOMIC DNA]</scope>
    <source>
        <strain evidence="7">JCM 17137</strain>
    </source>
</reference>
<dbReference type="InterPro" id="IPR041468">
    <property type="entry name" value="HTH_ParB/Spo0J"/>
</dbReference>
<dbReference type="PANTHER" id="PTHR33375">
    <property type="entry name" value="CHROMOSOME-PARTITIONING PROTEIN PARB-RELATED"/>
    <property type="match status" value="1"/>
</dbReference>
<dbReference type="SUPFAM" id="SSF109709">
    <property type="entry name" value="KorB DNA-binding domain-like"/>
    <property type="match status" value="1"/>
</dbReference>
<feature type="domain" description="ParB-like N-terminal" evidence="5">
    <location>
        <begin position="49"/>
        <end position="139"/>
    </location>
</feature>
<evidence type="ECO:0000256" key="3">
    <source>
        <dbReference type="ARBA" id="ARBA00023125"/>
    </source>
</evidence>
<dbReference type="Gene3D" id="1.10.10.2830">
    <property type="match status" value="1"/>
</dbReference>
<dbReference type="Pfam" id="PF23552">
    <property type="entry name" value="ParB_C"/>
    <property type="match status" value="1"/>
</dbReference>
<dbReference type="PANTHER" id="PTHR33375:SF1">
    <property type="entry name" value="CHROMOSOME-PARTITIONING PROTEIN PARB-RELATED"/>
    <property type="match status" value="1"/>
</dbReference>
<comment type="caution">
    <text evidence="6">The sequence shown here is derived from an EMBL/GenBank/DDBJ whole genome shotgun (WGS) entry which is preliminary data.</text>
</comment>